<dbReference type="AlphaFoldDB" id="A0A538TCN9"/>
<dbReference type="InterPro" id="IPR023168">
    <property type="entry name" value="GatB_Yqey_C_2"/>
</dbReference>
<dbReference type="SUPFAM" id="SSF89095">
    <property type="entry name" value="GatB/YqeY motif"/>
    <property type="match status" value="1"/>
</dbReference>
<evidence type="ECO:0000313" key="2">
    <source>
        <dbReference type="Proteomes" id="UP000316609"/>
    </source>
</evidence>
<dbReference type="PANTHER" id="PTHR28055">
    <property type="entry name" value="ALTERED INHERITANCE OF MITOCHONDRIA PROTEIN 41, MITOCHONDRIAL"/>
    <property type="match status" value="1"/>
</dbReference>
<dbReference type="PANTHER" id="PTHR28055:SF1">
    <property type="entry name" value="ALTERED INHERITANCE OF MITOCHONDRIA PROTEIN 41, MITOCHONDRIAL"/>
    <property type="match status" value="1"/>
</dbReference>
<gene>
    <name evidence="1" type="ORF">E6K78_12915</name>
</gene>
<dbReference type="Gene3D" id="1.10.10.410">
    <property type="match status" value="1"/>
</dbReference>
<proteinExistence type="predicted"/>
<dbReference type="InterPro" id="IPR042184">
    <property type="entry name" value="YqeY/Aim41_N"/>
</dbReference>
<dbReference type="InterPro" id="IPR003789">
    <property type="entry name" value="Asn/Gln_tRNA_amidoTrase-B-like"/>
</dbReference>
<dbReference type="EMBL" id="VBOY01000181">
    <property type="protein sequence ID" value="TMQ61314.1"/>
    <property type="molecule type" value="Genomic_DNA"/>
</dbReference>
<evidence type="ECO:0000313" key="1">
    <source>
        <dbReference type="EMBL" id="TMQ61314.1"/>
    </source>
</evidence>
<dbReference type="Gene3D" id="1.10.1510.10">
    <property type="entry name" value="Uncharacterised protein YqeY/AIM41 PF09424, N-terminal domain"/>
    <property type="match status" value="1"/>
</dbReference>
<name>A0A538TCN9_UNCEI</name>
<organism evidence="1 2">
    <name type="scientific">Eiseniibacteriota bacterium</name>
    <dbReference type="NCBI Taxonomy" id="2212470"/>
    <lineage>
        <taxon>Bacteria</taxon>
        <taxon>Candidatus Eiseniibacteriota</taxon>
    </lineage>
</organism>
<dbReference type="GO" id="GO:0016884">
    <property type="term" value="F:carbon-nitrogen ligase activity, with glutamine as amido-N-donor"/>
    <property type="evidence" value="ECO:0007669"/>
    <property type="project" value="InterPro"/>
</dbReference>
<accession>A0A538TCN9</accession>
<reference evidence="1 2" key="1">
    <citation type="journal article" date="2019" name="Nat. Microbiol.">
        <title>Mediterranean grassland soil C-N compound turnover is dependent on rainfall and depth, and is mediated by genomically divergent microorganisms.</title>
        <authorList>
            <person name="Diamond S."/>
            <person name="Andeer P.F."/>
            <person name="Li Z."/>
            <person name="Crits-Christoph A."/>
            <person name="Burstein D."/>
            <person name="Anantharaman K."/>
            <person name="Lane K.R."/>
            <person name="Thomas B.C."/>
            <person name="Pan C."/>
            <person name="Northen T.R."/>
            <person name="Banfield J.F."/>
        </authorList>
    </citation>
    <scope>NUCLEOTIDE SEQUENCE [LARGE SCALE GENOMIC DNA]</scope>
    <source>
        <strain evidence="1">WS_8</strain>
    </source>
</reference>
<dbReference type="Pfam" id="PF09424">
    <property type="entry name" value="YqeY"/>
    <property type="match status" value="1"/>
</dbReference>
<sequence length="154" mass="17022">MTPETILERIQRDLTEAMKSRDADTLSTLRMLKSALMEAKTKKSKDQVLSPAEEIDILQRYSKKRREAIDEFRKLGRDDLVPREEQEIAVTARYLPQALPESEIMALVREAIRASGASGPKDAGRVIGAVMGKVRGQADGATVSRLVREALGAS</sequence>
<protein>
    <submittedName>
        <fullName evidence="1">GatB/YqeY domain-containing protein</fullName>
    </submittedName>
</protein>
<dbReference type="Proteomes" id="UP000316609">
    <property type="component" value="Unassembled WGS sequence"/>
</dbReference>
<dbReference type="InterPro" id="IPR019004">
    <property type="entry name" value="YqeY/Aim41"/>
</dbReference>
<comment type="caution">
    <text evidence="1">The sequence shown here is derived from an EMBL/GenBank/DDBJ whole genome shotgun (WGS) entry which is preliminary data.</text>
</comment>